<feature type="region of interest" description="Disordered" evidence="1">
    <location>
        <begin position="55"/>
        <end position="110"/>
    </location>
</feature>
<feature type="transmembrane region" description="Helical" evidence="2">
    <location>
        <begin position="26"/>
        <end position="44"/>
    </location>
</feature>
<dbReference type="SUPFAM" id="SSF88713">
    <property type="entry name" value="Glycoside hydrolase/deacetylase"/>
    <property type="match status" value="1"/>
</dbReference>
<dbReference type="Pfam" id="PF04748">
    <property type="entry name" value="Polysacc_deac_2"/>
    <property type="match status" value="1"/>
</dbReference>
<keyword evidence="4" id="KW-1185">Reference proteome</keyword>
<feature type="compositionally biased region" description="Polar residues" evidence="1">
    <location>
        <begin position="96"/>
        <end position="110"/>
    </location>
</feature>
<organism evidence="3 4">
    <name type="scientific">Mesorhizobium liriopis</name>
    <dbReference type="NCBI Taxonomy" id="2953882"/>
    <lineage>
        <taxon>Bacteria</taxon>
        <taxon>Pseudomonadati</taxon>
        <taxon>Pseudomonadota</taxon>
        <taxon>Alphaproteobacteria</taxon>
        <taxon>Hyphomicrobiales</taxon>
        <taxon>Phyllobacteriaceae</taxon>
        <taxon>Mesorhizobium</taxon>
    </lineage>
</organism>
<protein>
    <submittedName>
        <fullName evidence="3">Divergent polysaccharide deacetylase family protein</fullName>
    </submittedName>
</protein>
<keyword evidence="2" id="KW-0472">Membrane</keyword>
<reference evidence="3 4" key="1">
    <citation type="submission" date="2022-06" db="EMBL/GenBank/DDBJ databases">
        <title>Mesorhizobium sp. strain RP14 Genome sequencing and assembly.</title>
        <authorList>
            <person name="Kim I."/>
        </authorList>
    </citation>
    <scope>NUCLEOTIDE SEQUENCE [LARGE SCALE GENOMIC DNA]</scope>
    <source>
        <strain evidence="4">RP14(2022)</strain>
    </source>
</reference>
<gene>
    <name evidence="3" type="ORF">NGM99_15765</name>
</gene>
<evidence type="ECO:0000313" key="4">
    <source>
        <dbReference type="Proteomes" id="UP001205906"/>
    </source>
</evidence>
<dbReference type="InterPro" id="IPR006837">
    <property type="entry name" value="Divergent_DAC"/>
</dbReference>
<feature type="compositionally biased region" description="Low complexity" evidence="1">
    <location>
        <begin position="55"/>
        <end position="86"/>
    </location>
</feature>
<dbReference type="PANTHER" id="PTHR30105:SF2">
    <property type="entry name" value="DIVERGENT POLYSACCHARIDE DEACETYLASE SUPERFAMILY"/>
    <property type="match status" value="1"/>
</dbReference>
<dbReference type="CDD" id="cd10936">
    <property type="entry name" value="CE4_DAC2"/>
    <property type="match status" value="1"/>
</dbReference>
<dbReference type="Gene3D" id="3.20.20.370">
    <property type="entry name" value="Glycoside hydrolase/deacetylase"/>
    <property type="match status" value="1"/>
</dbReference>
<evidence type="ECO:0000256" key="1">
    <source>
        <dbReference type="SAM" id="MobiDB-lite"/>
    </source>
</evidence>
<sequence>MVLNKEFDKPLGLGPAKRGRFTRSDAAAAVVGVAVIGLSAWVATAPRPWRVATPPQAPVEAAQPAVPSSQPAAPPQAKQQQAGGPQIIHVDPGTRGSATLTDPASFSKSTVAPYLPDPALIERTPEGQLPVRAADGRRPFDVYKRPLSSSRGARVAIVIGGLGLSQTGTQAAIQKLPPDVTLAFATSGNSLNRWMQEARRDNREILLQLPLEPFDYPQVDPGRNTLTVDAGADENAKRLHWSLGRTTNYAGVMNYMGARFSADGNALKPVMDEIGQRGLMYFDDGSTPRSLAADLAPAARAPFARADLVIDGSRDRTAIFAQLDALEKTAHSRGAAIGMGYAFEATVDAVREWSAQAAKRGVEIVPLSALAADPER</sequence>
<dbReference type="PANTHER" id="PTHR30105">
    <property type="entry name" value="UNCHARACTERIZED YIBQ-RELATED"/>
    <property type="match status" value="1"/>
</dbReference>
<dbReference type="InterPro" id="IPR011330">
    <property type="entry name" value="Glyco_hydro/deAcase_b/a-brl"/>
</dbReference>
<dbReference type="EMBL" id="JAMXQS010000007">
    <property type="protein sequence ID" value="MCO6051242.1"/>
    <property type="molecule type" value="Genomic_DNA"/>
</dbReference>
<evidence type="ECO:0000313" key="3">
    <source>
        <dbReference type="EMBL" id="MCO6051242.1"/>
    </source>
</evidence>
<accession>A0ABT1C8S7</accession>
<comment type="caution">
    <text evidence="3">The sequence shown here is derived from an EMBL/GenBank/DDBJ whole genome shotgun (WGS) entry which is preliminary data.</text>
</comment>
<name>A0ABT1C8S7_9HYPH</name>
<keyword evidence="2" id="KW-0812">Transmembrane</keyword>
<evidence type="ECO:0000256" key="2">
    <source>
        <dbReference type="SAM" id="Phobius"/>
    </source>
</evidence>
<proteinExistence type="predicted"/>
<dbReference type="Proteomes" id="UP001205906">
    <property type="component" value="Unassembled WGS sequence"/>
</dbReference>
<keyword evidence="2" id="KW-1133">Transmembrane helix</keyword>
<dbReference type="RefSeq" id="WP_252820589.1">
    <property type="nucleotide sequence ID" value="NZ_JAMXQS010000007.1"/>
</dbReference>